<dbReference type="Proteomes" id="UP000178870">
    <property type="component" value="Unassembled WGS sequence"/>
</dbReference>
<keyword evidence="1" id="KW-1133">Transmembrane helix</keyword>
<feature type="transmembrane region" description="Helical" evidence="1">
    <location>
        <begin position="6"/>
        <end position="28"/>
    </location>
</feature>
<organism evidence="2 3">
    <name type="scientific">Candidatus Woesebacteria bacterium RIFCSPHIGHO2_01_FULL_44_21</name>
    <dbReference type="NCBI Taxonomy" id="1802503"/>
    <lineage>
        <taxon>Bacteria</taxon>
        <taxon>Candidatus Woeseibacteriota</taxon>
    </lineage>
</organism>
<evidence type="ECO:0000313" key="3">
    <source>
        <dbReference type="Proteomes" id="UP000178870"/>
    </source>
</evidence>
<keyword evidence="1" id="KW-0472">Membrane</keyword>
<dbReference type="AlphaFoldDB" id="A0A1F7YWE0"/>
<reference evidence="2 3" key="1">
    <citation type="journal article" date="2016" name="Nat. Commun.">
        <title>Thousands of microbial genomes shed light on interconnected biogeochemical processes in an aquifer system.</title>
        <authorList>
            <person name="Anantharaman K."/>
            <person name="Brown C.T."/>
            <person name="Hug L.A."/>
            <person name="Sharon I."/>
            <person name="Castelle C.J."/>
            <person name="Probst A.J."/>
            <person name="Thomas B.C."/>
            <person name="Singh A."/>
            <person name="Wilkins M.J."/>
            <person name="Karaoz U."/>
            <person name="Brodie E.L."/>
            <person name="Williams K.H."/>
            <person name="Hubbard S.S."/>
            <person name="Banfield J.F."/>
        </authorList>
    </citation>
    <scope>NUCLEOTIDE SEQUENCE [LARGE SCALE GENOMIC DNA]</scope>
</reference>
<proteinExistence type="predicted"/>
<name>A0A1F7YWE0_9BACT</name>
<evidence type="ECO:0000313" key="2">
    <source>
        <dbReference type="EMBL" id="OGM31662.1"/>
    </source>
</evidence>
<evidence type="ECO:0000256" key="1">
    <source>
        <dbReference type="SAM" id="Phobius"/>
    </source>
</evidence>
<accession>A0A1F7YWE0</accession>
<keyword evidence="1" id="KW-0812">Transmembrane</keyword>
<dbReference type="EMBL" id="MGGP01000022">
    <property type="protein sequence ID" value="OGM31662.1"/>
    <property type="molecule type" value="Genomic_DNA"/>
</dbReference>
<protein>
    <submittedName>
        <fullName evidence="2">Uncharacterized protein</fullName>
    </submittedName>
</protein>
<comment type="caution">
    <text evidence="2">The sequence shown here is derived from an EMBL/GenBank/DDBJ whole genome shotgun (WGS) entry which is preliminary data.</text>
</comment>
<gene>
    <name evidence="2" type="ORF">A2803_04505</name>
</gene>
<sequence>MQGASGIFYLIFIVCLVAFFVSVPYPYYKPEGSWYLGPSIGVRLSGQKDTGVPLELVFERVTGAVVTSPLETSCTTNEDCTNYKVINQCKVYCGNQSPGNETAATILGNNRVCDPAGWRVPKTNCVCVHGTCADLE</sequence>